<feature type="domain" description="Zn(2)-C6 fungal-type" evidence="6">
    <location>
        <begin position="25"/>
        <end position="55"/>
    </location>
</feature>
<dbReference type="RefSeq" id="XP_070886602.1">
    <property type="nucleotide sequence ID" value="XM_071031169.1"/>
</dbReference>
<dbReference type="PROSITE" id="PS50048">
    <property type="entry name" value="ZN2_CY6_FUNGAL_2"/>
    <property type="match status" value="1"/>
</dbReference>
<dbReference type="Gene3D" id="4.10.240.10">
    <property type="entry name" value="Zn(2)-C6 fungal-type DNA-binding domain"/>
    <property type="match status" value="1"/>
</dbReference>
<evidence type="ECO:0000313" key="7">
    <source>
        <dbReference type="EMBL" id="KAL2867623.1"/>
    </source>
</evidence>
<dbReference type="CDD" id="cd00067">
    <property type="entry name" value="GAL4"/>
    <property type="match status" value="1"/>
</dbReference>
<evidence type="ECO:0000256" key="5">
    <source>
        <dbReference type="SAM" id="MobiDB-lite"/>
    </source>
</evidence>
<dbReference type="SMART" id="SM00066">
    <property type="entry name" value="GAL4"/>
    <property type="match status" value="1"/>
</dbReference>
<dbReference type="GeneID" id="98146241"/>
<reference evidence="7 8" key="1">
    <citation type="submission" date="2024-07" db="EMBL/GenBank/DDBJ databases">
        <title>Section-level genome sequencing and comparative genomics of Aspergillus sections Usti and Cavernicolus.</title>
        <authorList>
            <consortium name="Lawrence Berkeley National Laboratory"/>
            <person name="Nybo J.L."/>
            <person name="Vesth T.C."/>
            <person name="Theobald S."/>
            <person name="Frisvad J.C."/>
            <person name="Larsen T.O."/>
            <person name="Kjaerboelling I."/>
            <person name="Rothschild-Mancinelli K."/>
            <person name="Lyhne E.K."/>
            <person name="Kogle M.E."/>
            <person name="Barry K."/>
            <person name="Clum A."/>
            <person name="Na H."/>
            <person name="Ledsgaard L."/>
            <person name="Lin J."/>
            <person name="Lipzen A."/>
            <person name="Kuo A."/>
            <person name="Riley R."/>
            <person name="Mondo S."/>
            <person name="Labutti K."/>
            <person name="Haridas S."/>
            <person name="Pangalinan J."/>
            <person name="Salamov A.A."/>
            <person name="Simmons B.A."/>
            <person name="Magnuson J.K."/>
            <person name="Chen J."/>
            <person name="Drula E."/>
            <person name="Henrissat B."/>
            <person name="Wiebenga A."/>
            <person name="Lubbers R.J."/>
            <person name="Gomes A.C."/>
            <person name="Macurrencykelacurrency M.R."/>
            <person name="Stajich J."/>
            <person name="Grigoriev I.V."/>
            <person name="Mortensen U.H."/>
            <person name="De Vries R.P."/>
            <person name="Baker S.E."/>
            <person name="Andersen M.R."/>
        </authorList>
    </citation>
    <scope>NUCLEOTIDE SEQUENCE [LARGE SCALE GENOMIC DNA]</scope>
    <source>
        <strain evidence="7 8">CBS 449.75</strain>
    </source>
</reference>
<keyword evidence="1" id="KW-0805">Transcription regulation</keyword>
<gene>
    <name evidence="7" type="ORF">BJX67DRAFT_371942</name>
</gene>
<sequence>MPAPKQSPSAATASTSADDPPLRTSCGNCNQAKVRCSKDRPTCRRCASRKTTCVYGVSLRGTKRPRPESQPDEADRPVAKKRPTSLPSPAPSDIFPATVVDIAGQAPYFSNWNSDLCGGTTMTDGLGGILPFNSFEPTLGDQPPFSFPLGDANSPSSPVQPFVGPPMALPTMTIPLSPISPPASRDSNLRTLSTAPSTASLGSCCCRQTIGYKVAEMNNPKQRSAFVMNEFLAEHRANMALCTTVLECSAPQHKAGMILLVELIALLFQMVLAFDQIEQQRQMIQLPPTALSAPTSPSDHRKEQVAQATVLRAELAKLGALIQEFDRRYCSLDGTSWGEDTFLLSPLFVNLQWKTQARFDAVRSWMPWL</sequence>
<dbReference type="PANTHER" id="PTHR31069:SF31">
    <property type="entry name" value="MONODICTYPHENONE CLUSTER TRANSCRIPTION FACTOR-RELATED"/>
    <property type="match status" value="1"/>
</dbReference>
<dbReference type="InterPro" id="IPR001138">
    <property type="entry name" value="Zn2Cys6_DnaBD"/>
</dbReference>
<dbReference type="PANTHER" id="PTHR31069">
    <property type="entry name" value="OLEATE-ACTIVATED TRANSCRIPTION FACTOR 1-RELATED"/>
    <property type="match status" value="1"/>
</dbReference>
<name>A0ABR4LSV3_9EURO</name>
<dbReference type="PRINTS" id="PR00755">
    <property type="entry name" value="AFLATOXINBRP"/>
</dbReference>
<feature type="region of interest" description="Disordered" evidence="5">
    <location>
        <begin position="1"/>
        <end position="24"/>
    </location>
</feature>
<evidence type="ECO:0000256" key="2">
    <source>
        <dbReference type="ARBA" id="ARBA00023125"/>
    </source>
</evidence>
<dbReference type="InterPro" id="IPR036864">
    <property type="entry name" value="Zn2-C6_fun-type_DNA-bd_sf"/>
</dbReference>
<organism evidence="7 8">
    <name type="scientific">Aspergillus lucknowensis</name>
    <dbReference type="NCBI Taxonomy" id="176173"/>
    <lineage>
        <taxon>Eukaryota</taxon>
        <taxon>Fungi</taxon>
        <taxon>Dikarya</taxon>
        <taxon>Ascomycota</taxon>
        <taxon>Pezizomycotina</taxon>
        <taxon>Eurotiomycetes</taxon>
        <taxon>Eurotiomycetidae</taxon>
        <taxon>Eurotiales</taxon>
        <taxon>Aspergillaceae</taxon>
        <taxon>Aspergillus</taxon>
        <taxon>Aspergillus subgen. Nidulantes</taxon>
    </lineage>
</organism>
<protein>
    <recommendedName>
        <fullName evidence="6">Zn(2)-C6 fungal-type domain-containing protein</fullName>
    </recommendedName>
</protein>
<dbReference type="InterPro" id="IPR050675">
    <property type="entry name" value="OAF3"/>
</dbReference>
<keyword evidence="3" id="KW-0804">Transcription</keyword>
<feature type="compositionally biased region" description="Low complexity" evidence="5">
    <location>
        <begin position="1"/>
        <end position="19"/>
    </location>
</feature>
<feature type="region of interest" description="Disordered" evidence="5">
    <location>
        <begin position="60"/>
        <end position="92"/>
    </location>
</feature>
<dbReference type="Pfam" id="PF00172">
    <property type="entry name" value="Zn_clus"/>
    <property type="match status" value="1"/>
</dbReference>
<dbReference type="SUPFAM" id="SSF57701">
    <property type="entry name" value="Zn2/Cys6 DNA-binding domain"/>
    <property type="match status" value="1"/>
</dbReference>
<evidence type="ECO:0000256" key="4">
    <source>
        <dbReference type="ARBA" id="ARBA00023242"/>
    </source>
</evidence>
<keyword evidence="2" id="KW-0238">DNA-binding</keyword>
<keyword evidence="4" id="KW-0539">Nucleus</keyword>
<evidence type="ECO:0000256" key="1">
    <source>
        <dbReference type="ARBA" id="ARBA00023015"/>
    </source>
</evidence>
<feature type="compositionally biased region" description="Basic and acidic residues" evidence="5">
    <location>
        <begin position="65"/>
        <end position="78"/>
    </location>
</feature>
<proteinExistence type="predicted"/>
<dbReference type="Proteomes" id="UP001610432">
    <property type="component" value="Unassembled WGS sequence"/>
</dbReference>
<evidence type="ECO:0000259" key="6">
    <source>
        <dbReference type="PROSITE" id="PS50048"/>
    </source>
</evidence>
<keyword evidence="8" id="KW-1185">Reference proteome</keyword>
<evidence type="ECO:0000256" key="3">
    <source>
        <dbReference type="ARBA" id="ARBA00023163"/>
    </source>
</evidence>
<evidence type="ECO:0000313" key="8">
    <source>
        <dbReference type="Proteomes" id="UP001610432"/>
    </source>
</evidence>
<accession>A0ABR4LSV3</accession>
<dbReference type="EMBL" id="JBFXLQ010000018">
    <property type="protein sequence ID" value="KAL2867623.1"/>
    <property type="molecule type" value="Genomic_DNA"/>
</dbReference>
<comment type="caution">
    <text evidence="7">The sequence shown here is derived from an EMBL/GenBank/DDBJ whole genome shotgun (WGS) entry which is preliminary data.</text>
</comment>